<name>A0A444ZG68_ARAHY</name>
<reference evidence="2 3" key="1">
    <citation type="submission" date="2019-01" db="EMBL/GenBank/DDBJ databases">
        <title>Sequencing of cultivated peanut Arachis hypogaea provides insights into genome evolution and oil improvement.</title>
        <authorList>
            <person name="Chen X."/>
        </authorList>
    </citation>
    <scope>NUCLEOTIDE SEQUENCE [LARGE SCALE GENOMIC DNA]</scope>
    <source>
        <strain evidence="3">cv. Fuhuasheng</strain>
        <tissue evidence="2">Leaves</tissue>
    </source>
</reference>
<accession>A0A444ZG68</accession>
<sequence>MLISFCSAYFFVFKDGMHHMEFIIIYAATCLPVTFYAAAQFPLYWDLIKAIFTNVPQPDHGQS</sequence>
<protein>
    <submittedName>
        <fullName evidence="2">Uncharacterized protein</fullName>
    </submittedName>
</protein>
<evidence type="ECO:0000256" key="1">
    <source>
        <dbReference type="SAM" id="Phobius"/>
    </source>
</evidence>
<proteinExistence type="predicted"/>
<dbReference type="Proteomes" id="UP000289738">
    <property type="component" value="Chromosome B04"/>
</dbReference>
<keyword evidence="1" id="KW-0812">Transmembrane</keyword>
<comment type="caution">
    <text evidence="2">The sequence shown here is derived from an EMBL/GenBank/DDBJ whole genome shotgun (WGS) entry which is preliminary data.</text>
</comment>
<gene>
    <name evidence="2" type="ORF">Ahy_B04g070301</name>
</gene>
<evidence type="ECO:0000313" key="2">
    <source>
        <dbReference type="EMBL" id="RYR13185.1"/>
    </source>
</evidence>
<keyword evidence="1" id="KW-1133">Transmembrane helix</keyword>
<organism evidence="2 3">
    <name type="scientific">Arachis hypogaea</name>
    <name type="common">Peanut</name>
    <dbReference type="NCBI Taxonomy" id="3818"/>
    <lineage>
        <taxon>Eukaryota</taxon>
        <taxon>Viridiplantae</taxon>
        <taxon>Streptophyta</taxon>
        <taxon>Embryophyta</taxon>
        <taxon>Tracheophyta</taxon>
        <taxon>Spermatophyta</taxon>
        <taxon>Magnoliopsida</taxon>
        <taxon>eudicotyledons</taxon>
        <taxon>Gunneridae</taxon>
        <taxon>Pentapetalae</taxon>
        <taxon>rosids</taxon>
        <taxon>fabids</taxon>
        <taxon>Fabales</taxon>
        <taxon>Fabaceae</taxon>
        <taxon>Papilionoideae</taxon>
        <taxon>50 kb inversion clade</taxon>
        <taxon>dalbergioids sensu lato</taxon>
        <taxon>Dalbergieae</taxon>
        <taxon>Pterocarpus clade</taxon>
        <taxon>Arachis</taxon>
    </lineage>
</organism>
<dbReference type="AlphaFoldDB" id="A0A444ZG68"/>
<keyword evidence="3" id="KW-1185">Reference proteome</keyword>
<dbReference type="EMBL" id="SDMP01000014">
    <property type="protein sequence ID" value="RYR13185.1"/>
    <property type="molecule type" value="Genomic_DNA"/>
</dbReference>
<feature type="transmembrane region" description="Helical" evidence="1">
    <location>
        <begin position="20"/>
        <end position="39"/>
    </location>
</feature>
<keyword evidence="1" id="KW-0472">Membrane</keyword>
<evidence type="ECO:0000313" key="3">
    <source>
        <dbReference type="Proteomes" id="UP000289738"/>
    </source>
</evidence>